<sequence length="257" mass="28010">MSEAETKEQNSEVLVLKNSRVEVEIDPRGAFVNRLVIDGQDVLYPRTLDNPTRGGLPVLGPTPGPVEGTGWGNLYSPQRMPSHGTDRLVDWTVSKQSADSITLSRFIGPSEFDFAGVKEYEIKLLGSGLQIVATITNHTDSPKEIGHALHPYLDAREGFSVETQELQPHFPLTPKKSVKLDGQGLSSVDFTIGANKYSMETDPGPVKWILWSDKPEDYVCIEPWYAGLGSGVLVSGESSSDFSVVIQKHPASSSQVS</sequence>
<gene>
    <name evidence="1" type="ORF">UX86_C0025G0009</name>
</gene>
<dbReference type="SUPFAM" id="SSF74650">
    <property type="entry name" value="Galactose mutarotase-like"/>
    <property type="match status" value="1"/>
</dbReference>
<evidence type="ECO:0000313" key="2">
    <source>
        <dbReference type="Proteomes" id="UP000034502"/>
    </source>
</evidence>
<proteinExistence type="predicted"/>
<dbReference type="Proteomes" id="UP000034502">
    <property type="component" value="Unassembled WGS sequence"/>
</dbReference>
<dbReference type="InterPro" id="IPR011013">
    <property type="entry name" value="Gal_mutarotase_sf_dom"/>
</dbReference>
<accession>A0A0G1S209</accession>
<dbReference type="GO" id="GO:0030246">
    <property type="term" value="F:carbohydrate binding"/>
    <property type="evidence" value="ECO:0007669"/>
    <property type="project" value="InterPro"/>
</dbReference>
<dbReference type="Gene3D" id="2.70.98.10">
    <property type="match status" value="1"/>
</dbReference>
<dbReference type="STRING" id="1618364.UX86_C0025G0009"/>
<dbReference type="AlphaFoldDB" id="A0A0G1S209"/>
<dbReference type="EMBL" id="LCNU01000025">
    <property type="protein sequence ID" value="KKU63406.1"/>
    <property type="molecule type" value="Genomic_DNA"/>
</dbReference>
<reference evidence="1 2" key="1">
    <citation type="journal article" date="2015" name="Nature">
        <title>rRNA introns, odd ribosomes, and small enigmatic genomes across a large radiation of phyla.</title>
        <authorList>
            <person name="Brown C.T."/>
            <person name="Hug L.A."/>
            <person name="Thomas B.C."/>
            <person name="Sharon I."/>
            <person name="Castelle C.J."/>
            <person name="Singh A."/>
            <person name="Wilkins M.J."/>
            <person name="Williams K.H."/>
            <person name="Banfield J.F."/>
        </authorList>
    </citation>
    <scope>NUCLEOTIDE SEQUENCE [LARGE SCALE GENOMIC DNA]</scope>
</reference>
<name>A0A0G1S209_9BACT</name>
<organism evidence="1 2">
    <name type="scientific">Candidatus Amesbacteria bacterium GW2011_GWC1_47_15</name>
    <dbReference type="NCBI Taxonomy" id="1618364"/>
    <lineage>
        <taxon>Bacteria</taxon>
        <taxon>Candidatus Amesiibacteriota</taxon>
    </lineage>
</organism>
<dbReference type="InterPro" id="IPR014718">
    <property type="entry name" value="GH-type_carb-bd"/>
</dbReference>
<dbReference type="GO" id="GO:0003824">
    <property type="term" value="F:catalytic activity"/>
    <property type="evidence" value="ECO:0007669"/>
    <property type="project" value="InterPro"/>
</dbReference>
<evidence type="ECO:0008006" key="3">
    <source>
        <dbReference type="Google" id="ProtNLM"/>
    </source>
</evidence>
<protein>
    <recommendedName>
        <fullName evidence="3">Aldose 1-epimerase</fullName>
    </recommendedName>
</protein>
<comment type="caution">
    <text evidence="1">The sequence shown here is derived from an EMBL/GenBank/DDBJ whole genome shotgun (WGS) entry which is preliminary data.</text>
</comment>
<evidence type="ECO:0000313" key="1">
    <source>
        <dbReference type="EMBL" id="KKU63406.1"/>
    </source>
</evidence>
<dbReference type="GO" id="GO:0005975">
    <property type="term" value="P:carbohydrate metabolic process"/>
    <property type="evidence" value="ECO:0007669"/>
    <property type="project" value="InterPro"/>
</dbReference>